<organism evidence="1">
    <name type="scientific">Anguilla anguilla</name>
    <name type="common">European freshwater eel</name>
    <name type="synonym">Muraena anguilla</name>
    <dbReference type="NCBI Taxonomy" id="7936"/>
    <lineage>
        <taxon>Eukaryota</taxon>
        <taxon>Metazoa</taxon>
        <taxon>Chordata</taxon>
        <taxon>Craniata</taxon>
        <taxon>Vertebrata</taxon>
        <taxon>Euteleostomi</taxon>
        <taxon>Actinopterygii</taxon>
        <taxon>Neopterygii</taxon>
        <taxon>Teleostei</taxon>
        <taxon>Anguilliformes</taxon>
        <taxon>Anguillidae</taxon>
        <taxon>Anguilla</taxon>
    </lineage>
</organism>
<reference evidence="1" key="2">
    <citation type="journal article" date="2015" name="Fish Shellfish Immunol.">
        <title>Early steps in the European eel (Anguilla anguilla)-Vibrio vulnificus interaction in the gills: Role of the RtxA13 toxin.</title>
        <authorList>
            <person name="Callol A."/>
            <person name="Pajuelo D."/>
            <person name="Ebbesson L."/>
            <person name="Teles M."/>
            <person name="MacKenzie S."/>
            <person name="Amaro C."/>
        </authorList>
    </citation>
    <scope>NUCLEOTIDE SEQUENCE</scope>
</reference>
<protein>
    <submittedName>
        <fullName evidence="1">Uncharacterized protein</fullName>
    </submittedName>
</protein>
<evidence type="ECO:0000313" key="1">
    <source>
        <dbReference type="EMBL" id="JAH69130.1"/>
    </source>
</evidence>
<reference evidence="1" key="1">
    <citation type="submission" date="2014-11" db="EMBL/GenBank/DDBJ databases">
        <authorList>
            <person name="Amaro Gonzalez C."/>
        </authorList>
    </citation>
    <scope>NUCLEOTIDE SEQUENCE</scope>
</reference>
<dbReference type="EMBL" id="GBXM01039447">
    <property type="protein sequence ID" value="JAH69130.1"/>
    <property type="molecule type" value="Transcribed_RNA"/>
</dbReference>
<accession>A0A0E9UV93</accession>
<sequence length="39" mass="4747">MQRWSREKYYCTMGLISDDIKLVSQYWPRECPHLQSALI</sequence>
<dbReference type="AlphaFoldDB" id="A0A0E9UV93"/>
<proteinExistence type="predicted"/>
<name>A0A0E9UV93_ANGAN</name>